<dbReference type="SUPFAM" id="SSF48452">
    <property type="entry name" value="TPR-like"/>
    <property type="match status" value="1"/>
</dbReference>
<evidence type="ECO:0000256" key="1">
    <source>
        <dbReference type="SAM" id="SignalP"/>
    </source>
</evidence>
<accession>A0ABX7P3T3</accession>
<dbReference type="RefSeq" id="WP_206726652.1">
    <property type="nucleotide sequence ID" value="NZ_CP071090.1"/>
</dbReference>
<name>A0ABX7P3T3_9BACT</name>
<evidence type="ECO:0008006" key="4">
    <source>
        <dbReference type="Google" id="ProtNLM"/>
    </source>
</evidence>
<feature type="chain" id="PRO_5047545853" description="Tetratricopeptide repeat protein" evidence="1">
    <location>
        <begin position="23"/>
        <end position="330"/>
    </location>
</feature>
<dbReference type="Proteomes" id="UP000662747">
    <property type="component" value="Chromosome"/>
</dbReference>
<protein>
    <recommendedName>
        <fullName evidence="4">Tetratricopeptide repeat protein</fullName>
    </recommendedName>
</protein>
<evidence type="ECO:0000313" key="3">
    <source>
        <dbReference type="Proteomes" id="UP000662747"/>
    </source>
</evidence>
<keyword evidence="1" id="KW-0732">Signal</keyword>
<reference evidence="2 3" key="1">
    <citation type="submission" date="2021-02" db="EMBL/GenBank/DDBJ databases">
        <title>De Novo genome assembly of isolated myxobacteria.</title>
        <authorList>
            <person name="Stevens D.C."/>
        </authorList>
    </citation>
    <scope>NUCLEOTIDE SEQUENCE [LARGE SCALE GENOMIC DNA]</scope>
    <source>
        <strain evidence="3">SCPEA02</strain>
    </source>
</reference>
<proteinExistence type="predicted"/>
<sequence>MRSEPRRWVVMCLLLVSGLAAAEPLVGPAVGNAEALVAEGTRLYNKKRYVDASGLFLKATRANPTLLPAYLGLARARLGAKQVADACTAYRAYVRSAPDIQDRAKAQRELELCERQLKAARKKQRGAAAADLTARHVELKAGFFAALEEGKLLGPDSAQEMLTTLVTEGYLGTDLGEMGTRLSAASRNATQELHRRALAGETLPPERLREARKLFGLAADTGEASPDAASQAPFLDGLAVFQERDFAKAQGLFAQAATAAPARTEYKVWRAAALQRAGDLNGALAVMEADLPDDARTDVLRAEAARKKSPKDGARELERILFQRYPTASR</sequence>
<dbReference type="EMBL" id="CP071090">
    <property type="protein sequence ID" value="QSQ25095.1"/>
    <property type="molecule type" value="Genomic_DNA"/>
</dbReference>
<keyword evidence="3" id="KW-1185">Reference proteome</keyword>
<evidence type="ECO:0000313" key="2">
    <source>
        <dbReference type="EMBL" id="QSQ25095.1"/>
    </source>
</evidence>
<dbReference type="InterPro" id="IPR011990">
    <property type="entry name" value="TPR-like_helical_dom_sf"/>
</dbReference>
<gene>
    <name evidence="2" type="ORF">JY651_09260</name>
</gene>
<dbReference type="Gene3D" id="1.25.40.10">
    <property type="entry name" value="Tetratricopeptide repeat domain"/>
    <property type="match status" value="1"/>
</dbReference>
<organism evidence="2 3">
    <name type="scientific">Pyxidicoccus parkwayensis</name>
    <dbReference type="NCBI Taxonomy" id="2813578"/>
    <lineage>
        <taxon>Bacteria</taxon>
        <taxon>Pseudomonadati</taxon>
        <taxon>Myxococcota</taxon>
        <taxon>Myxococcia</taxon>
        <taxon>Myxococcales</taxon>
        <taxon>Cystobacterineae</taxon>
        <taxon>Myxococcaceae</taxon>
        <taxon>Pyxidicoccus</taxon>
    </lineage>
</organism>
<feature type="signal peptide" evidence="1">
    <location>
        <begin position="1"/>
        <end position="22"/>
    </location>
</feature>